<gene>
    <name evidence="2" type="ORF">ANANG_G00301440</name>
</gene>
<dbReference type="Proteomes" id="UP001044222">
    <property type="component" value="Chromosome 18"/>
</dbReference>
<protein>
    <submittedName>
        <fullName evidence="2">Uncharacterized protein</fullName>
    </submittedName>
</protein>
<sequence length="99" mass="11103">MQDFDLLPALSVKNRNPLAREELTEREINMESVARKAEERLCPLNHGGRSVSPEPRAHKSPSSPGEHGGGTRRRCCLPEPVLCHLRCFHSSQSRPVHLT</sequence>
<comment type="caution">
    <text evidence="2">The sequence shown here is derived from an EMBL/GenBank/DDBJ whole genome shotgun (WGS) entry which is preliminary data.</text>
</comment>
<accession>A0A9D3LMT9</accession>
<reference evidence="2" key="1">
    <citation type="submission" date="2021-01" db="EMBL/GenBank/DDBJ databases">
        <title>A chromosome-scale assembly of European eel, Anguilla anguilla.</title>
        <authorList>
            <person name="Henkel C."/>
            <person name="Jong-Raadsen S.A."/>
            <person name="Dufour S."/>
            <person name="Weltzien F.-A."/>
            <person name="Palstra A.P."/>
            <person name="Pelster B."/>
            <person name="Spaink H.P."/>
            <person name="Van Den Thillart G.E."/>
            <person name="Jansen H."/>
            <person name="Zahm M."/>
            <person name="Klopp C."/>
            <person name="Cedric C."/>
            <person name="Louis A."/>
            <person name="Berthelot C."/>
            <person name="Parey E."/>
            <person name="Roest Crollius H."/>
            <person name="Montfort J."/>
            <person name="Robinson-Rechavi M."/>
            <person name="Bucao C."/>
            <person name="Bouchez O."/>
            <person name="Gislard M."/>
            <person name="Lluch J."/>
            <person name="Milhes M."/>
            <person name="Lampietro C."/>
            <person name="Lopez Roques C."/>
            <person name="Donnadieu C."/>
            <person name="Braasch I."/>
            <person name="Desvignes T."/>
            <person name="Postlethwait J."/>
            <person name="Bobe J."/>
            <person name="Guiguen Y."/>
            <person name="Dirks R."/>
        </authorList>
    </citation>
    <scope>NUCLEOTIDE SEQUENCE</scope>
    <source>
        <strain evidence="2">Tag_6206</strain>
        <tissue evidence="2">Liver</tissue>
    </source>
</reference>
<keyword evidence="3" id="KW-1185">Reference proteome</keyword>
<feature type="region of interest" description="Disordered" evidence="1">
    <location>
        <begin position="39"/>
        <end position="72"/>
    </location>
</feature>
<dbReference type="AlphaFoldDB" id="A0A9D3LMT9"/>
<organism evidence="2 3">
    <name type="scientific">Anguilla anguilla</name>
    <name type="common">European freshwater eel</name>
    <name type="synonym">Muraena anguilla</name>
    <dbReference type="NCBI Taxonomy" id="7936"/>
    <lineage>
        <taxon>Eukaryota</taxon>
        <taxon>Metazoa</taxon>
        <taxon>Chordata</taxon>
        <taxon>Craniata</taxon>
        <taxon>Vertebrata</taxon>
        <taxon>Euteleostomi</taxon>
        <taxon>Actinopterygii</taxon>
        <taxon>Neopterygii</taxon>
        <taxon>Teleostei</taxon>
        <taxon>Anguilliformes</taxon>
        <taxon>Anguillidae</taxon>
        <taxon>Anguilla</taxon>
    </lineage>
</organism>
<evidence type="ECO:0000256" key="1">
    <source>
        <dbReference type="SAM" id="MobiDB-lite"/>
    </source>
</evidence>
<evidence type="ECO:0000313" key="3">
    <source>
        <dbReference type="Proteomes" id="UP001044222"/>
    </source>
</evidence>
<evidence type="ECO:0000313" key="2">
    <source>
        <dbReference type="EMBL" id="KAG5831213.1"/>
    </source>
</evidence>
<dbReference type="EMBL" id="JAFIRN010000018">
    <property type="protein sequence ID" value="KAG5831213.1"/>
    <property type="molecule type" value="Genomic_DNA"/>
</dbReference>
<name>A0A9D3LMT9_ANGAN</name>
<proteinExistence type="predicted"/>